<evidence type="ECO:0000313" key="3">
    <source>
        <dbReference type="Proteomes" id="UP000198403"/>
    </source>
</evidence>
<gene>
    <name evidence="2" type="ORF">SAMN06272737_12645</name>
</gene>
<dbReference type="Proteomes" id="UP000198403">
    <property type="component" value="Unassembled WGS sequence"/>
</dbReference>
<proteinExistence type="predicted"/>
<dbReference type="EMBL" id="FZNO01000026">
    <property type="protein sequence ID" value="SNR80038.1"/>
    <property type="molecule type" value="Genomic_DNA"/>
</dbReference>
<name>A0A238ZAM5_9ACTN</name>
<accession>A0A238ZAM5</accession>
<keyword evidence="3" id="KW-1185">Reference proteome</keyword>
<protein>
    <submittedName>
        <fullName evidence="2">Uncharacterized protein</fullName>
    </submittedName>
</protein>
<evidence type="ECO:0000256" key="1">
    <source>
        <dbReference type="SAM" id="MobiDB-lite"/>
    </source>
</evidence>
<feature type="region of interest" description="Disordered" evidence="1">
    <location>
        <begin position="72"/>
        <end position="93"/>
    </location>
</feature>
<reference evidence="2 3" key="1">
    <citation type="submission" date="2017-06" db="EMBL/GenBank/DDBJ databases">
        <authorList>
            <person name="Kim H.J."/>
            <person name="Triplett B.A."/>
        </authorList>
    </citation>
    <scope>NUCLEOTIDE SEQUENCE [LARGE SCALE GENOMIC DNA]</scope>
    <source>
        <strain evidence="2 3">DSM 44272</strain>
    </source>
</reference>
<dbReference type="AlphaFoldDB" id="A0A238ZAM5"/>
<sequence>MLLCWLALLLVRIVEIRTGRTWTDVRDDLQDLHVGVFTGPVGTFTQTSTPTPGARDALTALGVPPPKKILDLRLRPPPNWPTTPPTSEDLAVS</sequence>
<organism evidence="2 3">
    <name type="scientific">Blastococcus mobilis</name>
    <dbReference type="NCBI Taxonomy" id="1938746"/>
    <lineage>
        <taxon>Bacteria</taxon>
        <taxon>Bacillati</taxon>
        <taxon>Actinomycetota</taxon>
        <taxon>Actinomycetes</taxon>
        <taxon>Geodermatophilales</taxon>
        <taxon>Geodermatophilaceae</taxon>
        <taxon>Blastococcus</taxon>
    </lineage>
</organism>
<feature type="compositionally biased region" description="Pro residues" evidence="1">
    <location>
        <begin position="75"/>
        <end position="84"/>
    </location>
</feature>
<evidence type="ECO:0000313" key="2">
    <source>
        <dbReference type="EMBL" id="SNR80038.1"/>
    </source>
</evidence>